<protein>
    <submittedName>
        <fullName evidence="2">Uncharacterized protein</fullName>
    </submittedName>
</protein>
<evidence type="ECO:0000313" key="4">
    <source>
        <dbReference type="Proteomes" id="UP000324241"/>
    </source>
</evidence>
<dbReference type="GeneID" id="54326471"/>
<reference evidence="1 4" key="2">
    <citation type="submission" date="2019-08" db="EMBL/GenBank/DDBJ databases">
        <title>The genome sequence of a newly discovered highly antifungal drug resistant Aspergillus species, Aspergillus tanneri NIH 1004.</title>
        <authorList>
            <person name="Mounaud S."/>
            <person name="Singh I."/>
            <person name="Joardar V."/>
            <person name="Pakala S."/>
            <person name="Pakala S."/>
            <person name="Venepally P."/>
            <person name="Chung J.K."/>
            <person name="Losada L."/>
            <person name="Nierman W.C."/>
        </authorList>
    </citation>
    <scope>NUCLEOTIDE SEQUENCE [LARGE SCALE GENOMIC DNA]</scope>
    <source>
        <strain evidence="1 4">NIH1004</strain>
    </source>
</reference>
<keyword evidence="3" id="KW-1185">Reference proteome</keyword>
<dbReference type="RefSeq" id="XP_033430437.1">
    <property type="nucleotide sequence ID" value="XM_033568442.1"/>
</dbReference>
<gene>
    <name evidence="1" type="ORF">ATNIH1004_003769</name>
    <name evidence="2" type="ORF">EYZ11_010177</name>
</gene>
<reference evidence="2 3" key="1">
    <citation type="submission" date="2019-03" db="EMBL/GenBank/DDBJ databases">
        <title>The genome sequence of a newly discovered highly antifungal drug resistant Aspergillus species, Aspergillus tanneri NIH 1004.</title>
        <authorList>
            <person name="Mounaud S."/>
            <person name="Singh I."/>
            <person name="Joardar V."/>
            <person name="Pakala S."/>
            <person name="Pakala S."/>
            <person name="Venepally P."/>
            <person name="Hoover J."/>
            <person name="Nierman W."/>
            <person name="Chung J."/>
            <person name="Losada L."/>
        </authorList>
    </citation>
    <scope>NUCLEOTIDE SEQUENCE [LARGE SCALE GENOMIC DNA]</scope>
    <source>
        <strain evidence="2 3">NIH1004</strain>
    </source>
</reference>
<dbReference type="VEuPathDB" id="FungiDB:EYZ11_010177"/>
<organism evidence="2 3">
    <name type="scientific">Aspergillus tanneri</name>
    <dbReference type="NCBI Taxonomy" id="1220188"/>
    <lineage>
        <taxon>Eukaryota</taxon>
        <taxon>Fungi</taxon>
        <taxon>Dikarya</taxon>
        <taxon>Ascomycota</taxon>
        <taxon>Pezizomycotina</taxon>
        <taxon>Eurotiomycetes</taxon>
        <taxon>Eurotiomycetidae</taxon>
        <taxon>Eurotiales</taxon>
        <taxon>Aspergillaceae</taxon>
        <taxon>Aspergillus</taxon>
        <taxon>Aspergillus subgen. Circumdati</taxon>
    </lineage>
</organism>
<name>A0A4S3J5Z7_9EURO</name>
<evidence type="ECO:0000313" key="3">
    <source>
        <dbReference type="Proteomes" id="UP000308092"/>
    </source>
</evidence>
<accession>A0A4S3J5Z7</accession>
<dbReference type="Proteomes" id="UP000324241">
    <property type="component" value="Unassembled WGS sequence"/>
</dbReference>
<dbReference type="EMBL" id="SOSA01000529">
    <property type="protein sequence ID" value="THC90353.1"/>
    <property type="molecule type" value="Genomic_DNA"/>
</dbReference>
<dbReference type="EMBL" id="QUQM01000001">
    <property type="protein sequence ID" value="KAA8651076.1"/>
    <property type="molecule type" value="Genomic_DNA"/>
</dbReference>
<dbReference type="AlphaFoldDB" id="A0A4S3J5Z7"/>
<dbReference type="Proteomes" id="UP000308092">
    <property type="component" value="Unassembled WGS sequence"/>
</dbReference>
<sequence>MFETLQDRAGDGELLLPLKTNSSLALQPCVAGRKPAMRVDEDRLAVKNVSSVAGMQET</sequence>
<evidence type="ECO:0000313" key="1">
    <source>
        <dbReference type="EMBL" id="KAA8651076.1"/>
    </source>
</evidence>
<comment type="caution">
    <text evidence="2">The sequence shown here is derived from an EMBL/GenBank/DDBJ whole genome shotgun (WGS) entry which is preliminary data.</text>
</comment>
<evidence type="ECO:0000313" key="2">
    <source>
        <dbReference type="EMBL" id="THC90353.1"/>
    </source>
</evidence>
<proteinExistence type="predicted"/>